<dbReference type="InterPro" id="IPR036779">
    <property type="entry name" value="LysM_dom_sf"/>
</dbReference>
<dbReference type="SUPFAM" id="SSF54106">
    <property type="entry name" value="LysM domain"/>
    <property type="match status" value="1"/>
</dbReference>
<gene>
    <name evidence="3" type="ORF">H1191_17825</name>
</gene>
<reference evidence="3 4" key="1">
    <citation type="submission" date="2020-07" db="EMBL/GenBank/DDBJ databases">
        <authorList>
            <person name="Feng H."/>
        </authorList>
    </citation>
    <scope>NUCLEOTIDE SEQUENCE [LARGE SCALE GENOMIC DNA]</scope>
    <source>
        <strain evidence="4">s-10</strain>
    </source>
</reference>
<dbReference type="AlphaFoldDB" id="A0A7W1WUE5"/>
<dbReference type="SMART" id="SM00257">
    <property type="entry name" value="LysM"/>
    <property type="match status" value="1"/>
</dbReference>
<organism evidence="3 4">
    <name type="scientific">Paenactinomyces guangxiensis</name>
    <dbReference type="NCBI Taxonomy" id="1490290"/>
    <lineage>
        <taxon>Bacteria</taxon>
        <taxon>Bacillati</taxon>
        <taxon>Bacillota</taxon>
        <taxon>Bacilli</taxon>
        <taxon>Bacillales</taxon>
        <taxon>Thermoactinomycetaceae</taxon>
        <taxon>Paenactinomyces</taxon>
    </lineage>
</organism>
<dbReference type="Gene3D" id="3.10.350.10">
    <property type="entry name" value="LysM domain"/>
    <property type="match status" value="1"/>
</dbReference>
<evidence type="ECO:0000313" key="3">
    <source>
        <dbReference type="EMBL" id="MBA4496137.1"/>
    </source>
</evidence>
<sequence>MENQFNQLRFDISEKVRLNPQQPGIGTLLELDLYPDVEIRDEGQHLKIQGYLRLNGAYLGEQADSSREDVHLHLDDDPEEANRQEIAYVIPVEITLPADRAELDHISAEVETFDYSVLSPFELQIEAILMIDGLLPEKKPEDVSEIEEVQAEVPVFSGSPAQPLAVSSMGENREEQEEHREEAKMEPPPATPHPEQQDSVHKQEAEELQPEEQDERRELKVVEDEEHVEGPQLDFRSRKSADEQHPAPVFKPQTAHDFWAERQERKKDSSEYLRQEAEDQAEEEKARHEQMEDETEQTEKKQGTDWASWLVGNKEDHFASMRMVIVQKDESIDHLAGKYQITADEIIRLNKLQTDRLQEGQIIYIPCRQREETSEDIRG</sequence>
<feature type="compositionally biased region" description="Basic and acidic residues" evidence="1">
    <location>
        <begin position="235"/>
        <end position="245"/>
    </location>
</feature>
<dbReference type="InterPro" id="IPR018392">
    <property type="entry name" value="LysM"/>
</dbReference>
<name>A0A7W1WUE5_9BACL</name>
<keyword evidence="4" id="KW-1185">Reference proteome</keyword>
<evidence type="ECO:0000259" key="2">
    <source>
        <dbReference type="PROSITE" id="PS51782"/>
    </source>
</evidence>
<dbReference type="CDD" id="cd00118">
    <property type="entry name" value="LysM"/>
    <property type="match status" value="1"/>
</dbReference>
<dbReference type="PROSITE" id="PS51782">
    <property type="entry name" value="LYSM"/>
    <property type="match status" value="1"/>
</dbReference>
<dbReference type="Pfam" id="PF20918">
    <property type="entry name" value="SPOCS_spoVID-N"/>
    <property type="match status" value="1"/>
</dbReference>
<feature type="domain" description="LysM" evidence="2">
    <location>
        <begin position="322"/>
        <end position="365"/>
    </location>
</feature>
<dbReference type="RefSeq" id="WP_181754277.1">
    <property type="nucleotide sequence ID" value="NZ_JACEIQ010000025.1"/>
</dbReference>
<accession>A0A7W1WUE5</accession>
<comment type="caution">
    <text evidence="3">The sequence shown here is derived from an EMBL/GenBank/DDBJ whole genome shotgun (WGS) entry which is preliminary data.</text>
</comment>
<protein>
    <submittedName>
        <fullName evidence="3">LysM peptidoglycan-binding domain-containing protein</fullName>
    </submittedName>
</protein>
<feature type="compositionally biased region" description="Basic and acidic residues" evidence="1">
    <location>
        <begin position="171"/>
        <end position="185"/>
    </location>
</feature>
<feature type="region of interest" description="Disordered" evidence="1">
    <location>
        <begin position="151"/>
        <end position="304"/>
    </location>
</feature>
<feature type="compositionally biased region" description="Basic and acidic residues" evidence="1">
    <location>
        <begin position="195"/>
        <end position="205"/>
    </location>
</feature>
<proteinExistence type="predicted"/>
<dbReference type="InterPro" id="IPR048862">
    <property type="entry name" value="SPOCS_spoVID_N"/>
</dbReference>
<dbReference type="Pfam" id="PF01476">
    <property type="entry name" value="LysM"/>
    <property type="match status" value="1"/>
</dbReference>
<evidence type="ECO:0000256" key="1">
    <source>
        <dbReference type="SAM" id="MobiDB-lite"/>
    </source>
</evidence>
<evidence type="ECO:0000313" key="4">
    <source>
        <dbReference type="Proteomes" id="UP000535491"/>
    </source>
</evidence>
<feature type="compositionally biased region" description="Basic and acidic residues" evidence="1">
    <location>
        <begin position="258"/>
        <end position="290"/>
    </location>
</feature>
<dbReference type="EMBL" id="JACEIQ010000025">
    <property type="protein sequence ID" value="MBA4496137.1"/>
    <property type="molecule type" value="Genomic_DNA"/>
</dbReference>
<dbReference type="Proteomes" id="UP000535491">
    <property type="component" value="Unassembled WGS sequence"/>
</dbReference>